<organism evidence="2 4">
    <name type="scientific">Puccinia graminis f. sp. tritici</name>
    <dbReference type="NCBI Taxonomy" id="56615"/>
    <lineage>
        <taxon>Eukaryota</taxon>
        <taxon>Fungi</taxon>
        <taxon>Dikarya</taxon>
        <taxon>Basidiomycota</taxon>
        <taxon>Pucciniomycotina</taxon>
        <taxon>Pucciniomycetes</taxon>
        <taxon>Pucciniales</taxon>
        <taxon>Pucciniaceae</taxon>
        <taxon>Puccinia</taxon>
    </lineage>
</organism>
<dbReference type="EMBL" id="VSWC01000184">
    <property type="protein sequence ID" value="KAA1067940.1"/>
    <property type="molecule type" value="Genomic_DNA"/>
</dbReference>
<dbReference type="EMBL" id="VDEP01000009">
    <property type="protein sequence ID" value="KAA1137307.1"/>
    <property type="molecule type" value="Genomic_DNA"/>
</dbReference>
<accession>A0A5B0SHJ0</accession>
<evidence type="ECO:0000313" key="4">
    <source>
        <dbReference type="Proteomes" id="UP000325313"/>
    </source>
</evidence>
<dbReference type="AlphaFoldDB" id="A0A5B0SHJ0"/>
<comment type="caution">
    <text evidence="2">The sequence shown here is derived from an EMBL/GenBank/DDBJ whole genome shotgun (WGS) entry which is preliminary data.</text>
</comment>
<dbReference type="Proteomes" id="UP000324748">
    <property type="component" value="Unassembled WGS sequence"/>
</dbReference>
<proteinExistence type="predicted"/>
<dbReference type="Proteomes" id="UP000325313">
    <property type="component" value="Unassembled WGS sequence"/>
</dbReference>
<name>A0A5B0SHJ0_PUCGR</name>
<evidence type="ECO:0000313" key="1">
    <source>
        <dbReference type="EMBL" id="KAA1067940.1"/>
    </source>
</evidence>
<evidence type="ECO:0000313" key="2">
    <source>
        <dbReference type="EMBL" id="KAA1137307.1"/>
    </source>
</evidence>
<gene>
    <name evidence="1" type="ORF">PGT21_022354</name>
    <name evidence="2" type="ORF">PGTUg99_002122</name>
</gene>
<reference evidence="3 4" key="1">
    <citation type="submission" date="2019-05" db="EMBL/GenBank/DDBJ databases">
        <title>Emergence of the Ug99 lineage of the wheat stem rust pathogen through somatic hybridization.</title>
        <authorList>
            <person name="Li F."/>
            <person name="Upadhyaya N.M."/>
            <person name="Sperschneider J."/>
            <person name="Matny O."/>
            <person name="Nguyen-Phuc H."/>
            <person name="Mago R."/>
            <person name="Raley C."/>
            <person name="Miller M.E."/>
            <person name="Silverstein K.A.T."/>
            <person name="Henningsen E."/>
            <person name="Hirsch C.D."/>
            <person name="Visser B."/>
            <person name="Pretorius Z.A."/>
            <person name="Steffenson B.J."/>
            <person name="Schwessinger B."/>
            <person name="Dodds P.N."/>
            <person name="Figueroa M."/>
        </authorList>
    </citation>
    <scope>NUCLEOTIDE SEQUENCE [LARGE SCALE GENOMIC DNA]</scope>
    <source>
        <strain evidence="1">21-0</strain>
        <strain evidence="2 4">Ug99</strain>
    </source>
</reference>
<protein>
    <submittedName>
        <fullName evidence="2">Uncharacterized protein</fullName>
    </submittedName>
</protein>
<evidence type="ECO:0000313" key="3">
    <source>
        <dbReference type="Proteomes" id="UP000324748"/>
    </source>
</evidence>
<keyword evidence="3" id="KW-1185">Reference proteome</keyword>
<sequence>MRTDTTWISPSQQAFIYHLKIFTLSSSPEALSSSNALDRVKVKDFQAESPQTVLTKISEALKLN</sequence>